<dbReference type="CDD" id="cd19537">
    <property type="entry name" value="C_NRPS-like"/>
    <property type="match status" value="1"/>
</dbReference>
<dbReference type="InterPro" id="IPR006162">
    <property type="entry name" value="Ppantetheine_attach_site"/>
</dbReference>
<dbReference type="NCBIfam" id="TIGR01733">
    <property type="entry name" value="AA-adenyl-dom"/>
    <property type="match status" value="1"/>
</dbReference>
<dbReference type="InterPro" id="IPR010071">
    <property type="entry name" value="AA_adenyl_dom"/>
</dbReference>
<dbReference type="PROSITE" id="PS50075">
    <property type="entry name" value="CARRIER"/>
    <property type="match status" value="1"/>
</dbReference>
<dbReference type="Gene3D" id="3.30.300.30">
    <property type="match status" value="1"/>
</dbReference>
<keyword evidence="1" id="KW-0596">Phosphopantetheine</keyword>
<evidence type="ECO:0000256" key="1">
    <source>
        <dbReference type="ARBA" id="ARBA00022450"/>
    </source>
</evidence>
<dbReference type="PANTHER" id="PTHR45527">
    <property type="entry name" value="NONRIBOSOMAL PEPTIDE SYNTHETASE"/>
    <property type="match status" value="1"/>
</dbReference>
<dbReference type="Proteomes" id="UP001320245">
    <property type="component" value="Unassembled WGS sequence"/>
</dbReference>
<dbReference type="InterPro" id="IPR023213">
    <property type="entry name" value="CAT-like_dom_sf"/>
</dbReference>
<dbReference type="SUPFAM" id="SSF52777">
    <property type="entry name" value="CoA-dependent acyltransferases"/>
    <property type="match status" value="2"/>
</dbReference>
<dbReference type="Pfam" id="PF00501">
    <property type="entry name" value="AMP-binding"/>
    <property type="match status" value="1"/>
</dbReference>
<dbReference type="Gene3D" id="1.10.1200.10">
    <property type="entry name" value="ACP-like"/>
    <property type="match status" value="1"/>
</dbReference>
<comment type="caution">
    <text evidence="6">The sequence shown here is derived from an EMBL/GenBank/DDBJ whole genome shotgun (WGS) entry which is preliminary data.</text>
</comment>
<evidence type="ECO:0000256" key="3">
    <source>
        <dbReference type="ARBA" id="ARBA00022598"/>
    </source>
</evidence>
<evidence type="ECO:0000259" key="5">
    <source>
        <dbReference type="PROSITE" id="PS50075"/>
    </source>
</evidence>
<dbReference type="Pfam" id="PF00668">
    <property type="entry name" value="Condensation"/>
    <property type="match status" value="1"/>
</dbReference>
<dbReference type="PROSITE" id="PS00012">
    <property type="entry name" value="PHOSPHOPANTETHEINE"/>
    <property type="match status" value="1"/>
</dbReference>
<dbReference type="InterPro" id="IPR042099">
    <property type="entry name" value="ANL_N_sf"/>
</dbReference>
<dbReference type="GO" id="GO:0016874">
    <property type="term" value="F:ligase activity"/>
    <property type="evidence" value="ECO:0007669"/>
    <property type="project" value="UniProtKB-KW"/>
</dbReference>
<dbReference type="EMBL" id="JAJSPL020000005">
    <property type="protein sequence ID" value="KAK7746797.1"/>
    <property type="molecule type" value="Genomic_DNA"/>
</dbReference>
<dbReference type="PANTHER" id="PTHR45527:SF11">
    <property type="entry name" value="NONRIBOSOMAL PEPTIDE SYNTHETASE 5"/>
    <property type="match status" value="1"/>
</dbReference>
<dbReference type="InterPro" id="IPR036736">
    <property type="entry name" value="ACP-like_sf"/>
</dbReference>
<evidence type="ECO:0000313" key="7">
    <source>
        <dbReference type="Proteomes" id="UP001320245"/>
    </source>
</evidence>
<dbReference type="GO" id="GO:0044550">
    <property type="term" value="P:secondary metabolite biosynthetic process"/>
    <property type="evidence" value="ECO:0007669"/>
    <property type="project" value="TreeGrafter"/>
</dbReference>
<keyword evidence="3" id="KW-0436">Ligase</keyword>
<dbReference type="Pfam" id="PF00550">
    <property type="entry name" value="PP-binding"/>
    <property type="match status" value="1"/>
</dbReference>
<evidence type="ECO:0000313" key="6">
    <source>
        <dbReference type="EMBL" id="KAK7746797.1"/>
    </source>
</evidence>
<dbReference type="InterPro" id="IPR020845">
    <property type="entry name" value="AMP-binding_CS"/>
</dbReference>
<dbReference type="Gene3D" id="3.30.559.10">
    <property type="entry name" value="Chloramphenicol acetyltransferase-like domain"/>
    <property type="match status" value="1"/>
</dbReference>
<keyword evidence="2" id="KW-0597">Phosphoprotein</keyword>
<dbReference type="SUPFAM" id="SSF47336">
    <property type="entry name" value="ACP-like"/>
    <property type="match status" value="1"/>
</dbReference>
<evidence type="ECO:0000256" key="2">
    <source>
        <dbReference type="ARBA" id="ARBA00022553"/>
    </source>
</evidence>
<dbReference type="GO" id="GO:0005737">
    <property type="term" value="C:cytoplasm"/>
    <property type="evidence" value="ECO:0007669"/>
    <property type="project" value="TreeGrafter"/>
</dbReference>
<proteinExistence type="inferred from homology"/>
<dbReference type="Gene3D" id="3.30.559.30">
    <property type="entry name" value="Nonribosomal peptide synthetase, condensation domain"/>
    <property type="match status" value="1"/>
</dbReference>
<dbReference type="PROSITE" id="PS00455">
    <property type="entry name" value="AMP_BINDING"/>
    <property type="match status" value="1"/>
</dbReference>
<dbReference type="InterPro" id="IPR009081">
    <property type="entry name" value="PP-bd_ACP"/>
</dbReference>
<feature type="domain" description="Carrier" evidence="5">
    <location>
        <begin position="562"/>
        <end position="640"/>
    </location>
</feature>
<comment type="similarity">
    <text evidence="4">Belongs to the NRP synthetase family.</text>
</comment>
<sequence>MSNVWSVFRNGMNCVLQGDDDMPLAYAIRQGLMPLEMVQAIRQWSNCESFETLDESKGDDLVTLFENVVARQPTAAAITYGQGQDISYDDFDQAAAAVARELRWVEPNEPVCVYAIRSVNWLVAIFGVLKAGGVYTPLDPSTPASVRHTNFIRSGARAILFPSSRYISTDTTPPDCLTMTVDDIVEKKKTERRQNNLAISYPTRRIARPDDLAYICFTSGSTGQPKAVQCTHKGLVAFQKDYFVRLAAKKGTVVAQVMSPVFDGSIHEIFSALTHGATLRLAEADTQDHPFAHLQDCDSAILTPSIANALDPDQYPRLRNVYLVGEAVPQSVCDGWAKNRCLYNMYGPTEATCGATIKQLTPSKPVTLGQANPSSRVYVLDRNQCLLPPGAVGELYLAGIQVSNGYINLPSENASRFLPDSILPKAGQRMYKTGDYGYRDSMTGEIYFVGRKDRQIKLRGFRLDLDDLEIRITKAIPKCRGAAVFRREDYLVAAYQTPSTSTTAISELEVKILISHALPPYAMPRRILALSELPLTAAGKLDYKRLEQIDKTSVVRSQSQQDSMTRTEVMIVRAVRDLMRLDSSITIDRDSDLTALGGHSIVQLRLASRISSFIQRRFTVRRVIENPVISHLASSVDEVVKGDVAVNPNGWAQPSCLSIIRAGAASEGSIVSPIEGVWFSRYQQNLGTSSFNVSHVTELDDCFNQHPALVSAWTKVLARHSILRSRFRPSITAHEGVERFYAAEPPKALYRESFDLRAAINAEFLLETEHPIRVLISRRYMLVCVSHIICDYSTLERLFEEFAAAYYPETRVETSLLASQRRYEDSSWSNVDVDESTTKFWRSYLSGIDVKRLPPYMKKARESHHGESRMYKLSKDAVHSLETISRSLHLTMHQIALAIVSLVLQADSSNKQDLILGSPYLGRQEEDISTIGLFLQPLPIRVPRQSKMGEDLADAHVTDFLLAVQDSARSALGHGIGWTSLIELLSLSGYVDLDLPSPNHPLFDAMVTFHERSATGKASTFANGAIAGVDPLITWAEGAKFGIMFEFSTLTSSVITLRIEYDTSVFSADEVLVMAGRIDAGLEYLCQYMASSSMKVRDLEDRLLDTDGTVHSRNRVESVEFGTRLATLV</sequence>
<evidence type="ECO:0000256" key="4">
    <source>
        <dbReference type="ARBA" id="ARBA00029454"/>
    </source>
</evidence>
<keyword evidence="7" id="KW-1185">Reference proteome</keyword>
<dbReference type="AlphaFoldDB" id="A0AAN9UFJ4"/>
<protein>
    <submittedName>
        <fullName evidence="6">NRPS</fullName>
    </submittedName>
</protein>
<dbReference type="Gene3D" id="3.40.50.12780">
    <property type="entry name" value="N-terminal domain of ligase-like"/>
    <property type="match status" value="1"/>
</dbReference>
<dbReference type="InterPro" id="IPR000873">
    <property type="entry name" value="AMP-dep_synth/lig_dom"/>
</dbReference>
<dbReference type="InterPro" id="IPR045851">
    <property type="entry name" value="AMP-bd_C_sf"/>
</dbReference>
<reference evidence="6 7" key="1">
    <citation type="journal article" date="2023" name="PLoS ONE">
        <title>Cytospora paraplurivora sp. nov. isolated from orchards with fruit tree decline syndrome in Ontario, Canada.</title>
        <authorList>
            <person name="Ilyukhin E."/>
            <person name="Nguyen H.D.T."/>
            <person name="Castle A.J."/>
            <person name="Ellouze W."/>
        </authorList>
    </citation>
    <scope>NUCLEOTIDE SEQUENCE [LARGE SCALE GENOMIC DNA]</scope>
    <source>
        <strain evidence="6 7">FDS-564</strain>
    </source>
</reference>
<gene>
    <name evidence="6" type="ORF">SLS53_001985</name>
</gene>
<dbReference type="GO" id="GO:0043041">
    <property type="term" value="P:amino acid activation for nonribosomal peptide biosynthetic process"/>
    <property type="evidence" value="ECO:0007669"/>
    <property type="project" value="TreeGrafter"/>
</dbReference>
<organism evidence="6 7">
    <name type="scientific">Cytospora paraplurivora</name>
    <dbReference type="NCBI Taxonomy" id="2898453"/>
    <lineage>
        <taxon>Eukaryota</taxon>
        <taxon>Fungi</taxon>
        <taxon>Dikarya</taxon>
        <taxon>Ascomycota</taxon>
        <taxon>Pezizomycotina</taxon>
        <taxon>Sordariomycetes</taxon>
        <taxon>Sordariomycetidae</taxon>
        <taxon>Diaporthales</taxon>
        <taxon>Cytosporaceae</taxon>
        <taxon>Cytospora</taxon>
    </lineage>
</organism>
<dbReference type="SUPFAM" id="SSF56801">
    <property type="entry name" value="Acetyl-CoA synthetase-like"/>
    <property type="match status" value="1"/>
</dbReference>
<name>A0AAN9UFJ4_9PEZI</name>
<accession>A0AAN9UFJ4</accession>
<dbReference type="InterPro" id="IPR001242">
    <property type="entry name" value="Condensation_dom"/>
</dbReference>
<dbReference type="GO" id="GO:0031177">
    <property type="term" value="F:phosphopantetheine binding"/>
    <property type="evidence" value="ECO:0007669"/>
    <property type="project" value="TreeGrafter"/>
</dbReference>